<protein>
    <recommendedName>
        <fullName evidence="3">UNC-45/Cro1/She4 central domain-containing protein</fullName>
    </recommendedName>
</protein>
<evidence type="ECO:0000313" key="1">
    <source>
        <dbReference type="EMBL" id="EDP44594.1"/>
    </source>
</evidence>
<dbReference type="AlphaFoldDB" id="A8PWD8"/>
<dbReference type="Gene3D" id="1.25.10.10">
    <property type="entry name" value="Leucine-rich Repeat Variant"/>
    <property type="match status" value="2"/>
</dbReference>
<dbReference type="Proteomes" id="UP000008837">
    <property type="component" value="Unassembled WGS sequence"/>
</dbReference>
<sequence length="596" mass="65336">MVCTKLCLYADVNRRKLLEVDVVPALVRSLSECGGEDTPTMLQVRWTLMTMGAILNMQMDCAPVKNALCDDGAVPLIITALAKMTSLNSMQASRDAAKYSTSTQAIEWGLRVLDDLLTSEETHSYAWIPTAAESLLDLLQVWNRVHPPTSSSSEQCDKLEQQLSIIENLSNILDHEAQNSSFCAAMTSADTLKALQTLLNIVHDVHLLPGWQIIGMEANDTLLSDAHQVIGHLKKAATHTVVALAGEDTNLDRLCPLDGEEVIQPNHLIDTLCDWLSDVDGDPKQIVCAVLVIGNLARDHIRSVALASRPSLLESMTRQMQCHANDVHIAYAVIRANGNFAIPDKNKRCVASSGILREASIYLDSQHDMKRPVQAGVLILLKNLTSSVLLPDLALDVLGVVPGTPTNILADLIRLWDSSDDATMKLRIARIYAMLLRCIHGVHASDDHLHQLATESGILPSDLQQGFKQARKNLQISQVIDALCFLVCHAKNHVVLMNEGLLGLVLLTRSHESNGLAADAKSEVANGVFKDWPTPAESLFPSVAEALPFVIDTMPSQVASNAHVLWLLMAEDERATARHLSEKVNKAWRKQNEQAR</sequence>
<dbReference type="InterPro" id="IPR016024">
    <property type="entry name" value="ARM-type_fold"/>
</dbReference>
<evidence type="ECO:0008006" key="3">
    <source>
        <dbReference type="Google" id="ProtNLM"/>
    </source>
</evidence>
<dbReference type="SUPFAM" id="SSF48371">
    <property type="entry name" value="ARM repeat"/>
    <property type="match status" value="1"/>
</dbReference>
<reference evidence="1 2" key="1">
    <citation type="journal article" date="2007" name="Proc. Natl. Acad. Sci. U.S.A.">
        <title>Dandruff-associated Malassezia genomes reveal convergent and divergent virulence traits shared with plant and human fungal pathogens.</title>
        <authorList>
            <person name="Xu J."/>
            <person name="Saunders C.W."/>
            <person name="Hu P."/>
            <person name="Grant R.A."/>
            <person name="Boekhout T."/>
            <person name="Kuramae E.E."/>
            <person name="Kronstad J.W."/>
            <person name="Deangelis Y.M."/>
            <person name="Reeder N.L."/>
            <person name="Johnstone K.R."/>
            <person name="Leland M."/>
            <person name="Fieno A.M."/>
            <person name="Begley W.M."/>
            <person name="Sun Y."/>
            <person name="Lacey M.P."/>
            <person name="Chaudhary T."/>
            <person name="Keough T."/>
            <person name="Chu L."/>
            <person name="Sears R."/>
            <person name="Yuan B."/>
            <person name="Dawson T.L.Jr."/>
        </authorList>
    </citation>
    <scope>NUCLEOTIDE SEQUENCE [LARGE SCALE GENOMIC DNA]</scope>
    <source>
        <strain evidence="2">ATCC MYA-4612 / CBS 7966</strain>
    </source>
</reference>
<dbReference type="GeneID" id="5856113"/>
<dbReference type="KEGG" id="mgl:MGL_1076"/>
<dbReference type="STRING" id="425265.A8PWD8"/>
<name>A8PWD8_MALGO</name>
<dbReference type="OrthoDB" id="26149at2759"/>
<dbReference type="PANTHER" id="PTHR10957">
    <property type="entry name" value="RAP1 GTPASE-GDP DISSOCIATION STIMULATOR 1"/>
    <property type="match status" value="1"/>
</dbReference>
<accession>A8PWD8</accession>
<keyword evidence="2" id="KW-1185">Reference proteome</keyword>
<proteinExistence type="predicted"/>
<gene>
    <name evidence="1" type="ORF">MGL_1076</name>
</gene>
<dbReference type="VEuPathDB" id="FungiDB:MGL_1076"/>
<dbReference type="GO" id="GO:0005085">
    <property type="term" value="F:guanyl-nucleotide exchange factor activity"/>
    <property type="evidence" value="ECO:0007669"/>
    <property type="project" value="InterPro"/>
</dbReference>
<comment type="caution">
    <text evidence="1">The sequence shown here is derived from an EMBL/GenBank/DDBJ whole genome shotgun (WGS) entry which is preliminary data.</text>
</comment>
<organism evidence="1 2">
    <name type="scientific">Malassezia globosa (strain ATCC MYA-4612 / CBS 7966)</name>
    <name type="common">Dandruff-associated fungus</name>
    <dbReference type="NCBI Taxonomy" id="425265"/>
    <lineage>
        <taxon>Eukaryota</taxon>
        <taxon>Fungi</taxon>
        <taxon>Dikarya</taxon>
        <taxon>Basidiomycota</taxon>
        <taxon>Ustilaginomycotina</taxon>
        <taxon>Malasseziomycetes</taxon>
        <taxon>Malasseziales</taxon>
        <taxon>Malasseziaceae</taxon>
        <taxon>Malassezia</taxon>
    </lineage>
</organism>
<dbReference type="OMA" id="PRRALDM"/>
<dbReference type="InParanoid" id="A8PWD8"/>
<dbReference type="EMBL" id="AAYY01000003">
    <property type="protein sequence ID" value="EDP44594.1"/>
    <property type="molecule type" value="Genomic_DNA"/>
</dbReference>
<evidence type="ECO:0000313" key="2">
    <source>
        <dbReference type="Proteomes" id="UP000008837"/>
    </source>
</evidence>
<dbReference type="RefSeq" id="XP_001731808.1">
    <property type="nucleotide sequence ID" value="XM_001731756.1"/>
</dbReference>
<dbReference type="InterPro" id="IPR011989">
    <property type="entry name" value="ARM-like"/>
</dbReference>
<dbReference type="InterPro" id="IPR040144">
    <property type="entry name" value="RAP1GDS1"/>
</dbReference>